<proteinExistence type="predicted"/>
<protein>
    <submittedName>
        <fullName evidence="1">Mobile element protein</fullName>
    </submittedName>
</protein>
<evidence type="ECO:0000313" key="2">
    <source>
        <dbReference type="Proteomes" id="UP000190935"/>
    </source>
</evidence>
<dbReference type="KEGG" id="laca:LAC1533_2298"/>
<dbReference type="AlphaFoldDB" id="A0A1K1KW56"/>
<sequence>MRFSSRIFIVGASLLNRVGDSSHYRPPTPPYVRNRIRRFNNLSFTLY</sequence>
<organism evidence="1 2">
    <name type="scientific">Ligilactobacillus acidipiscis</name>
    <dbReference type="NCBI Taxonomy" id="89059"/>
    <lineage>
        <taxon>Bacteria</taxon>
        <taxon>Bacillati</taxon>
        <taxon>Bacillota</taxon>
        <taxon>Bacilli</taxon>
        <taxon>Lactobacillales</taxon>
        <taxon>Lactobacillaceae</taxon>
        <taxon>Ligilactobacillus</taxon>
    </lineage>
</organism>
<dbReference type="EMBL" id="LT630287">
    <property type="protein sequence ID" value="SFV41724.1"/>
    <property type="molecule type" value="Genomic_DNA"/>
</dbReference>
<gene>
    <name evidence="1" type="ORF">LAC1533_2298</name>
</gene>
<accession>A0A1K1KW56</accession>
<dbReference type="Proteomes" id="UP000190935">
    <property type="component" value="Chromosome I"/>
</dbReference>
<name>A0A1K1KW56_9LACO</name>
<evidence type="ECO:0000313" key="1">
    <source>
        <dbReference type="EMBL" id="SFV41724.1"/>
    </source>
</evidence>
<reference evidence="2" key="1">
    <citation type="submission" date="2016-11" db="EMBL/GenBank/DDBJ databases">
        <authorList>
            <person name="Papadimitriou K."/>
        </authorList>
    </citation>
    <scope>NUCLEOTIDE SEQUENCE [LARGE SCALE GENOMIC DNA]</scope>
    <source>
        <strain evidence="2">ACA-DC 1533</strain>
    </source>
</reference>